<evidence type="ECO:0000256" key="1">
    <source>
        <dbReference type="SAM" id="MobiDB-lite"/>
    </source>
</evidence>
<feature type="compositionally biased region" description="Low complexity" evidence="1">
    <location>
        <begin position="825"/>
        <end position="849"/>
    </location>
</feature>
<comment type="caution">
    <text evidence="3">The sequence shown here is derived from an EMBL/GenBank/DDBJ whole genome shotgun (WGS) entry which is preliminary data.</text>
</comment>
<feature type="region of interest" description="Disordered" evidence="1">
    <location>
        <begin position="823"/>
        <end position="874"/>
    </location>
</feature>
<dbReference type="Pfam" id="PF00498">
    <property type="entry name" value="FHA"/>
    <property type="match status" value="3"/>
</dbReference>
<protein>
    <recommendedName>
        <fullName evidence="2">FHA domain-containing protein</fullName>
    </recommendedName>
</protein>
<dbReference type="Proteomes" id="UP001189429">
    <property type="component" value="Unassembled WGS sequence"/>
</dbReference>
<feature type="compositionally biased region" description="Low complexity" evidence="1">
    <location>
        <begin position="1"/>
        <end position="21"/>
    </location>
</feature>
<dbReference type="PROSITE" id="PS50006">
    <property type="entry name" value="FHA_DOMAIN"/>
    <property type="match status" value="3"/>
</dbReference>
<proteinExistence type="predicted"/>
<accession>A0ABN9WZ21</accession>
<evidence type="ECO:0000259" key="2">
    <source>
        <dbReference type="PROSITE" id="PS50006"/>
    </source>
</evidence>
<dbReference type="InterPro" id="IPR050923">
    <property type="entry name" value="Cell_Proc_Reg/RNA_Proc"/>
</dbReference>
<gene>
    <name evidence="3" type="ORF">PCOR1329_LOCUS71889</name>
</gene>
<dbReference type="SMART" id="SM00240">
    <property type="entry name" value="FHA"/>
    <property type="match status" value="3"/>
</dbReference>
<feature type="domain" description="FHA" evidence="2">
    <location>
        <begin position="738"/>
        <end position="806"/>
    </location>
</feature>
<dbReference type="InterPro" id="IPR000253">
    <property type="entry name" value="FHA_dom"/>
</dbReference>
<evidence type="ECO:0000313" key="4">
    <source>
        <dbReference type="Proteomes" id="UP001189429"/>
    </source>
</evidence>
<dbReference type="Gene3D" id="2.60.200.20">
    <property type="match status" value="3"/>
</dbReference>
<feature type="compositionally biased region" description="Low complexity" evidence="1">
    <location>
        <begin position="74"/>
        <end position="84"/>
    </location>
</feature>
<name>A0ABN9WZ21_9DINO</name>
<feature type="domain" description="FHA" evidence="2">
    <location>
        <begin position="611"/>
        <end position="662"/>
    </location>
</feature>
<reference evidence="3" key="1">
    <citation type="submission" date="2023-10" db="EMBL/GenBank/DDBJ databases">
        <authorList>
            <person name="Chen Y."/>
            <person name="Shah S."/>
            <person name="Dougan E. K."/>
            <person name="Thang M."/>
            <person name="Chan C."/>
        </authorList>
    </citation>
    <scope>NUCLEOTIDE SEQUENCE [LARGE SCALE GENOMIC DNA]</scope>
</reference>
<keyword evidence="4" id="KW-1185">Reference proteome</keyword>
<feature type="region of interest" description="Disordered" evidence="1">
    <location>
        <begin position="1"/>
        <end position="98"/>
    </location>
</feature>
<evidence type="ECO:0000313" key="3">
    <source>
        <dbReference type="EMBL" id="CAK0892155.1"/>
    </source>
</evidence>
<dbReference type="PANTHER" id="PTHR23308">
    <property type="entry name" value="NUCLEAR INHIBITOR OF PROTEIN PHOSPHATASE-1"/>
    <property type="match status" value="1"/>
</dbReference>
<organism evidence="3 4">
    <name type="scientific">Prorocentrum cordatum</name>
    <dbReference type="NCBI Taxonomy" id="2364126"/>
    <lineage>
        <taxon>Eukaryota</taxon>
        <taxon>Sar</taxon>
        <taxon>Alveolata</taxon>
        <taxon>Dinophyceae</taxon>
        <taxon>Prorocentrales</taxon>
        <taxon>Prorocentraceae</taxon>
        <taxon>Prorocentrum</taxon>
    </lineage>
</organism>
<dbReference type="SUPFAM" id="SSF49879">
    <property type="entry name" value="SMAD/FHA domain"/>
    <property type="match status" value="3"/>
</dbReference>
<dbReference type="CDD" id="cd00060">
    <property type="entry name" value="FHA"/>
    <property type="match status" value="3"/>
</dbReference>
<dbReference type="InterPro" id="IPR008984">
    <property type="entry name" value="SMAD_FHA_dom_sf"/>
</dbReference>
<dbReference type="EMBL" id="CAUYUJ010019571">
    <property type="protein sequence ID" value="CAK0892155.1"/>
    <property type="molecule type" value="Genomic_DNA"/>
</dbReference>
<feature type="domain" description="FHA" evidence="2">
    <location>
        <begin position="945"/>
        <end position="994"/>
    </location>
</feature>
<sequence>MLWRPAWRACRPPPRASRCPSTCIRGGAASGGGGGYALPEPPLAQPEPAGGGRRRPPRWKKEAGAPPGGGPAGARGAASHPGSAARGGAGGSPAPAAAEAAAMQRRATYLLWQIPTDCDGQGLSDRRACLAVILAEAFLLERVAVLPLFRLDADRHNAGVLLPGSDLSEYVSLERIPVATVALADFAWEPGEAAVVAGPVRPREWRGCRARVLVRPCTPGFWRNELAGELHGTGMRPTAGLFAAPARVAAAAARAAARIGAPYVGVHVRRGDKLSLMPWLEAATRGEAVARAVASLAPPGVGHVYVASNDAEVDYAGALRAEGFRCSRPQDVFAEEVGRNNHLLFAMEMKLVDDAVVCIRTFNDSTPWYFSAVRKPSYHLVDRGMHDYLAGSTCMGTNRCDIKSAIAMDTLTAQEASSTLEQAAAAGLSSGFLPVEGLPRMPCPESQASRVAYSVAVFSQVSTVADATLWAMSGDGQGVYSASLPVALAGHRFVVAVDGDRRRCLFPDAVGTWPLLQEAVIGPGAPRSPECAWPFPEAPGIFAVRLETCGRRLVSVAKEPASGFGRRNAAREEKESSAIAQRAGHFPAECQNCTPALHTLAKAPFPVPGKGPVGERNAECDVVVAHASVSARHCALTSTGGGPVQLRDLGSTNGTFLGGARVAGEEGAAARGARHFPTPEWKRARAAAAAADAGNAPAQGDPGEATAVAGAAALGAGRWCLVNESTEDVVEIVPGTPLTLGSGGGCDVVVEGRGVREEHCMIRDAVPRRLRRKTAAPPPPPSGQAAAVELLDLGSAGGTLLNGTRLARGGSAPLQAGDVVALASPGGPRLRVRGPRASGEEQAGAGASGTKRPLVDAGATGAAAPRQPRCEGPADAVVAPQAGDRAADAECADPSAGEPGSGTCVEDVAAAVAEAVRESGAGAGAPRLVDLTSGKRHDLIPTRITTVGRKGDCEVLVDSPWVSGRHCLLFCGSDGSVELEDLSTNGTWINDTRVPKGALLPQRVQLNQGDSLALGRSDRPAFLVLLPVQAESLRAAGA</sequence>